<gene>
    <name evidence="3" type="ORF">DRW07_17360</name>
</gene>
<dbReference type="GO" id="GO:0046872">
    <property type="term" value="F:metal ion binding"/>
    <property type="evidence" value="ECO:0007669"/>
    <property type="project" value="UniProtKB-KW"/>
</dbReference>
<dbReference type="PANTHER" id="PTHR11820:SF7">
    <property type="entry name" value="ACYLPYRUVASE FAHD1, MITOCHONDRIAL"/>
    <property type="match status" value="1"/>
</dbReference>
<dbReference type="SUPFAM" id="SSF56529">
    <property type="entry name" value="FAH"/>
    <property type="match status" value="1"/>
</dbReference>
<evidence type="ECO:0000313" key="4">
    <source>
        <dbReference type="Proteomes" id="UP000275281"/>
    </source>
</evidence>
<dbReference type="Proteomes" id="UP000275281">
    <property type="component" value="Unassembled WGS sequence"/>
</dbReference>
<dbReference type="RefSeq" id="WP_124029211.1">
    <property type="nucleotide sequence ID" value="NZ_JBHRSN010000013.1"/>
</dbReference>
<dbReference type="NCBIfam" id="NF007967">
    <property type="entry name" value="PRK10691.1"/>
    <property type="match status" value="1"/>
</dbReference>
<protein>
    <submittedName>
        <fullName evidence="3">Fumarylacetoacetate hydrolase family protein</fullName>
    </submittedName>
</protein>
<dbReference type="AlphaFoldDB" id="A0A3N5XXD4"/>
<accession>A0A3N5XXD4</accession>
<feature type="domain" description="Fumarylacetoacetase-like C-terminal" evidence="2">
    <location>
        <begin position="18"/>
        <end position="208"/>
    </location>
</feature>
<reference evidence="3 4" key="1">
    <citation type="submission" date="2018-11" db="EMBL/GenBank/DDBJ databases">
        <authorList>
            <person name="Ye M.-Q."/>
            <person name="Du Z.-J."/>
        </authorList>
    </citation>
    <scope>NUCLEOTIDE SEQUENCE [LARGE SCALE GENOMIC DNA]</scope>
    <source>
        <strain evidence="3 4">U0105</strain>
    </source>
</reference>
<dbReference type="InterPro" id="IPR036663">
    <property type="entry name" value="Fumarylacetoacetase_C_sf"/>
</dbReference>
<dbReference type="Gene3D" id="3.90.850.10">
    <property type="entry name" value="Fumarylacetoacetase-like, C-terminal domain"/>
    <property type="match status" value="1"/>
</dbReference>
<keyword evidence="4" id="KW-1185">Reference proteome</keyword>
<evidence type="ECO:0000259" key="2">
    <source>
        <dbReference type="Pfam" id="PF01557"/>
    </source>
</evidence>
<dbReference type="GO" id="GO:0018773">
    <property type="term" value="F:acetylpyruvate hydrolase activity"/>
    <property type="evidence" value="ECO:0007669"/>
    <property type="project" value="TreeGrafter"/>
</dbReference>
<evidence type="ECO:0000256" key="1">
    <source>
        <dbReference type="ARBA" id="ARBA00022723"/>
    </source>
</evidence>
<dbReference type="PANTHER" id="PTHR11820">
    <property type="entry name" value="ACYLPYRUVASE"/>
    <property type="match status" value="1"/>
</dbReference>
<comment type="caution">
    <text evidence="3">The sequence shown here is derived from an EMBL/GenBank/DDBJ whole genome shotgun (WGS) entry which is preliminary data.</text>
</comment>
<proteinExistence type="predicted"/>
<dbReference type="Pfam" id="PF01557">
    <property type="entry name" value="FAA_hydrolase"/>
    <property type="match status" value="1"/>
</dbReference>
<dbReference type="EMBL" id="RPOK01000006">
    <property type="protein sequence ID" value="RPJ65083.1"/>
    <property type="molecule type" value="Genomic_DNA"/>
</dbReference>
<dbReference type="InterPro" id="IPR011234">
    <property type="entry name" value="Fumarylacetoacetase-like_C"/>
</dbReference>
<evidence type="ECO:0000313" key="3">
    <source>
        <dbReference type="EMBL" id="RPJ65083.1"/>
    </source>
</evidence>
<name>A0A3N5XXD4_9ALTE</name>
<keyword evidence="3" id="KW-0378">Hydrolase</keyword>
<organism evidence="3 4">
    <name type="scientific">Alteromonas sediminis</name>
    <dbReference type="NCBI Taxonomy" id="2259342"/>
    <lineage>
        <taxon>Bacteria</taxon>
        <taxon>Pseudomonadati</taxon>
        <taxon>Pseudomonadota</taxon>
        <taxon>Gammaproteobacteria</taxon>
        <taxon>Alteromonadales</taxon>
        <taxon>Alteromonadaceae</taxon>
        <taxon>Alteromonas/Salinimonas group</taxon>
        <taxon>Alteromonas</taxon>
    </lineage>
</organism>
<keyword evidence="1" id="KW-0479">Metal-binding</keyword>
<dbReference type="OrthoDB" id="9805307at2"/>
<sequence>MYKHITTNREAIGLPVGKVVCVGRNYHDHIKEMASSVTDAPLLFMKPTSAMCHFDTEIAIPQEKGECHNEIEVALLIKDKVDRHTEIDMPSQVWGVGLGLDLTLRDIQAAAKQQGHPWEAAKSFDNSCPLSGFVPFADIRLPLRFSLRINNQEKQSGSTEHMIFGLRELLSAIASSFTLLPGDVVLTGTPSGVGPLFTGDKLQATMDNYLNATASVTACR</sequence>